<dbReference type="Pfam" id="PF00149">
    <property type="entry name" value="Metallophos"/>
    <property type="match status" value="1"/>
</dbReference>
<evidence type="ECO:0000256" key="6">
    <source>
        <dbReference type="ARBA" id="ARBA00022912"/>
    </source>
</evidence>
<comment type="similarity">
    <text evidence="2 10">Belongs to the PPP phosphatase family.</text>
</comment>
<feature type="compositionally biased region" description="Polar residues" evidence="11">
    <location>
        <begin position="23"/>
        <end position="34"/>
    </location>
</feature>
<keyword evidence="3" id="KW-0479">Metal-binding</keyword>
<feature type="compositionally biased region" description="Polar residues" evidence="11">
    <location>
        <begin position="1858"/>
        <end position="1872"/>
    </location>
</feature>
<evidence type="ECO:0000256" key="3">
    <source>
        <dbReference type="ARBA" id="ARBA00022723"/>
    </source>
</evidence>
<dbReference type="PROSITE" id="PS00125">
    <property type="entry name" value="SER_THR_PHOSPHATASE"/>
    <property type="match status" value="1"/>
</dbReference>
<feature type="compositionally biased region" description="Basic and acidic residues" evidence="11">
    <location>
        <begin position="2025"/>
        <end position="2035"/>
    </location>
</feature>
<dbReference type="InterPro" id="IPR006186">
    <property type="entry name" value="Ser/Thr-sp_prot-phosphatase"/>
</dbReference>
<dbReference type="SUPFAM" id="SSF56300">
    <property type="entry name" value="Metallo-dependent phosphatases"/>
    <property type="match status" value="1"/>
</dbReference>
<feature type="compositionally biased region" description="Polar residues" evidence="11">
    <location>
        <begin position="115"/>
        <end position="130"/>
    </location>
</feature>
<feature type="region of interest" description="Disordered" evidence="11">
    <location>
        <begin position="817"/>
        <end position="960"/>
    </location>
</feature>
<dbReference type="Gene3D" id="3.60.21.10">
    <property type="match status" value="1"/>
</dbReference>
<gene>
    <name evidence="13" type="ORF">TGRUB_269460</name>
</gene>
<keyword evidence="6" id="KW-0904">Protein phosphatase</keyword>
<dbReference type="SUPFAM" id="SSF47473">
    <property type="entry name" value="EF-hand"/>
    <property type="match status" value="1"/>
</dbReference>
<feature type="region of interest" description="Disordered" evidence="11">
    <location>
        <begin position="2097"/>
        <end position="2161"/>
    </location>
</feature>
<feature type="compositionally biased region" description="Basic and acidic residues" evidence="11">
    <location>
        <begin position="1"/>
        <end position="10"/>
    </location>
</feature>
<dbReference type="PROSITE" id="PS50222">
    <property type="entry name" value="EF_HAND_2"/>
    <property type="match status" value="1"/>
</dbReference>
<dbReference type="OrthoDB" id="333910at2759"/>
<feature type="region of interest" description="Disordered" evidence="11">
    <location>
        <begin position="529"/>
        <end position="588"/>
    </location>
</feature>
<dbReference type="InterPro" id="IPR002048">
    <property type="entry name" value="EF_hand_dom"/>
</dbReference>
<evidence type="ECO:0000256" key="4">
    <source>
        <dbReference type="ARBA" id="ARBA00022801"/>
    </source>
</evidence>
<organism evidence="13 14">
    <name type="scientific">Toxoplasma gondii RUB</name>
    <dbReference type="NCBI Taxonomy" id="935652"/>
    <lineage>
        <taxon>Eukaryota</taxon>
        <taxon>Sar</taxon>
        <taxon>Alveolata</taxon>
        <taxon>Apicomplexa</taxon>
        <taxon>Conoidasida</taxon>
        <taxon>Coccidia</taxon>
        <taxon>Eucoccidiorida</taxon>
        <taxon>Eimeriorina</taxon>
        <taxon>Sarcocystidae</taxon>
        <taxon>Toxoplasma</taxon>
    </lineage>
</organism>
<feature type="region of interest" description="Disordered" evidence="11">
    <location>
        <begin position="1195"/>
        <end position="1220"/>
    </location>
</feature>
<dbReference type="PROSITE" id="PS00018">
    <property type="entry name" value="EF_HAND_1"/>
    <property type="match status" value="1"/>
</dbReference>
<feature type="compositionally biased region" description="Low complexity" evidence="11">
    <location>
        <begin position="2124"/>
        <end position="2137"/>
    </location>
</feature>
<feature type="region of interest" description="Disordered" evidence="11">
    <location>
        <begin position="618"/>
        <end position="669"/>
    </location>
</feature>
<reference evidence="13 14" key="1">
    <citation type="submission" date="2014-05" db="EMBL/GenBank/DDBJ databases">
        <authorList>
            <person name="Sibley D."/>
            <person name="Venepally P."/>
            <person name="Karamycheva S."/>
            <person name="Hadjithomas M."/>
            <person name="Khan A."/>
            <person name="Brunk B."/>
            <person name="Roos D."/>
            <person name="Caler E."/>
            <person name="Lorenzi H."/>
        </authorList>
    </citation>
    <scope>NUCLEOTIDE SEQUENCE [LARGE SCALE GENOMIC DNA]</scope>
    <source>
        <strain evidence="13 14">RUB</strain>
    </source>
</reference>
<dbReference type="InterPro" id="IPR004843">
    <property type="entry name" value="Calcineurin-like_PHP"/>
</dbReference>
<feature type="region of interest" description="Disordered" evidence="11">
    <location>
        <begin position="355"/>
        <end position="380"/>
    </location>
</feature>
<keyword evidence="5" id="KW-0106">Calcium</keyword>
<feature type="compositionally biased region" description="Acidic residues" evidence="11">
    <location>
        <begin position="402"/>
        <end position="412"/>
    </location>
</feature>
<dbReference type="SMART" id="SM00156">
    <property type="entry name" value="PP2Ac"/>
    <property type="match status" value="1"/>
</dbReference>
<dbReference type="GO" id="GO:0005634">
    <property type="term" value="C:nucleus"/>
    <property type="evidence" value="ECO:0007669"/>
    <property type="project" value="TreeGrafter"/>
</dbReference>
<dbReference type="InterPro" id="IPR050341">
    <property type="entry name" value="PP1_catalytic_subunit"/>
</dbReference>
<dbReference type="EC" id="3.1.3.16" evidence="10"/>
<feature type="compositionally biased region" description="Basic and acidic residues" evidence="11">
    <location>
        <begin position="537"/>
        <end position="549"/>
    </location>
</feature>
<dbReference type="VEuPathDB" id="ToxoDB:TGRUB_269460"/>
<dbReference type="InterPro" id="IPR011992">
    <property type="entry name" value="EF-hand-dom_pair"/>
</dbReference>
<dbReference type="InterPro" id="IPR029052">
    <property type="entry name" value="Metallo-depent_PP-like"/>
</dbReference>
<protein>
    <recommendedName>
        <fullName evidence="10">Serine/threonine-protein phosphatase</fullName>
        <ecNumber evidence="10">3.1.3.16</ecNumber>
    </recommendedName>
</protein>
<feature type="domain" description="EF-hand" evidence="12">
    <location>
        <begin position="1087"/>
        <end position="1122"/>
    </location>
</feature>
<keyword evidence="7" id="KW-0464">Manganese</keyword>
<evidence type="ECO:0000256" key="5">
    <source>
        <dbReference type="ARBA" id="ARBA00022837"/>
    </source>
</evidence>
<feature type="region of interest" description="Disordered" evidence="11">
    <location>
        <begin position="1576"/>
        <end position="1595"/>
    </location>
</feature>
<dbReference type="InterPro" id="IPR018247">
    <property type="entry name" value="EF_Hand_1_Ca_BS"/>
</dbReference>
<proteinExistence type="inferred from homology"/>
<sequence>MERPGRERGARLAAKTLHPPGSSPLSKTDSSSNLDLFPVLTSSLSDASLPDKRSLLFLHARPMDGAGASSPCFSRRHSLEGASPAFQDLQSACRQDNASALHATAAHGAKPSESLAASVQNPTAGRSPSHSPGAGDREEERPLAPRGETLSREQEELLQTHQRLREDALRRQTQPRVQALGQGDARQESEPKFLYVPSTVGFSHVDSSQTVTSQGGLPAPSVVFSAAPSLSTPTPLYTGAVPASESRSQQQIWSETQGYLPRSVASPGLPLGVSHAPPASPLPPAASLRPLCPQKCTRLLPTRCSPSSYSPCSFSPSLGRANRLGVPVSRVSAAANGGPYTRGGEGAVRERGARLHPTAGSAAPPVFSGRREGRSRGRKKRLWGGRWGEELQAFYESRESDSDREETEETLGEEPGSRSDAEARPTRASPSIVSSFFSAFSERPATATSPDARMYTHPRAGEQWPQAVFAADSPNSRCLQPTVASPRILSDGQVYIPGSGSFKASPFAGPSPVPGAQAVSAASPLALSPSRQYLPARDSRRASGPERGRSPGVSGAGRFAATAGQPRRRRQKKKDKAKGVKRSFSESAGAAAANAGAAVVGAIGGFMEGVVDRIIESHSEASRSSSPRTRGASAFSSRAPSERGGACSSGDESEFSRSLSGGRELDPHLASRLQNPGAATAAAALSGELSLLWPSAAGLPEGASRVGPSLAFAPSPFPQSTVSPVSPSSLAVGAELASRGRPIPFGPPAAGVPLSVEEKGRALGNITASVVLEQLSFTARSLMHVVSVAPGLAASVAGAAADVVNAVKRGIEGGEAGTEEARGLKDELARRREETREERDAAQPGDGARFLARESAARGTEGGASGERLGKKASGERRADLSPKAESSGDQRGRTASPGETSLPTKQRKTGSPPASELRRAPDASTPPGQSAADETPRSPNTASHKVTPDDGATANTVAPRETGKALSCVASSPLSPLADKDAELAAAFRDWLSFGSLWDRVVLEECCVEEAQRLKKVFDSFADGPRLSRSGFARLLAAYPCLPEAHHDFFFRTLARPAEDGILLKDFRAGFYVAQPQLVEDLQRASGRLRIQFIFKAYDLDADGWLDASELEGLLGHLHSAGLHAEDKKIKHDPQKLEQLVKKETEVLLQRFPRFGYSAFLQCVTGGVFNATHRLLRCHVSLPDLVKKEERRRRRAFKARPSEQARGCLEPPSPLEARDPTTAVVSGAASAFATAAALAQDDPSAPAQWLPVLPSQAALVSGAPAVSLGGAQLAKTEWLGAYTGEAPSEKLLRPVTTPEKQVAKKASYPQVSPQQRHVAEKIVEHVKNCLPFTSRSDLDARLSVLLSVDRPCAPASACSGPAPSFLKMPITEEDIVALCEAMCSLVAAEETVVELDIPLKIFGDLHGHLADLIEFFGSFGWPGELDKLTQQVEDFLFLGDYVDRGPCSLEVLLLLFSLKVLSPHRVFLLRGNHEDRQMNRTYGFLEELERKLGGAASACVWEKANAVFDLLPLAALVPAAAVVCLHGCLGDSIEKVEDLRAIRRPLDVCAIQMEGPETDPLAPERKVLACLWSDPERPPERAEDVDGPSSPRGSHVVRSSQAFIEAFLERNQLALLVRAHECVAPGYCYDLGGRCLTLFSASNYCGTANNDGAALHIYREEDCYPERGRRRQHITRHILLVESPERWIAGVSGLPPQARCSPQGLPTPLGSPSGLQAALPVPLKAGEVAGSFADLARLACEAARSPLGASSFPSSAEAAALLSSALASSSPLLQGVSPSGAPLYLPSPTYLKQAPTGPFGPEPVGAFLASPGPHIDIPSEFLSHSPPCSPLASSGARAAAVLSGDSVPAGLGRAPSPASQPNNASFASTAPSLHGDSGAWGGSPLSPATLGEGSSRENARTSMEAPVATPRVFDPRPLIPIPTLSEAFSEAGLDSGGDRRLPTPRLGADPGRPGQLVARRESEARPAESREQGGALSQRKRDARSPPSLQELPPPSREECSPRSPHWRAVHGVLAPTSTPADSRLPEEGHHGSDESSTGPGSPRRLRRLTRCFGVADGDLPAAALPAELSPQSRPPAFCPPCSTLGEDGMRCLRSRSEETRVLDQLSPKGDGSLRREAETAVASSTSRGRSGPAGRRGPEIGGRRSLPAQGSTWGDEDDPVAAAFAAASREEGLRKNARRRKSFAG</sequence>
<evidence type="ECO:0000256" key="10">
    <source>
        <dbReference type="RuleBase" id="RU004273"/>
    </source>
</evidence>
<dbReference type="GO" id="GO:0004722">
    <property type="term" value="F:protein serine/threonine phosphatase activity"/>
    <property type="evidence" value="ECO:0007669"/>
    <property type="project" value="UniProtKB-EC"/>
</dbReference>
<comment type="catalytic activity">
    <reaction evidence="8">
        <text>O-phospho-L-seryl-[protein] + H2O = L-seryl-[protein] + phosphate</text>
        <dbReference type="Rhea" id="RHEA:20629"/>
        <dbReference type="Rhea" id="RHEA-COMP:9863"/>
        <dbReference type="Rhea" id="RHEA-COMP:11604"/>
        <dbReference type="ChEBI" id="CHEBI:15377"/>
        <dbReference type="ChEBI" id="CHEBI:29999"/>
        <dbReference type="ChEBI" id="CHEBI:43474"/>
        <dbReference type="ChEBI" id="CHEBI:83421"/>
        <dbReference type="EC" id="3.1.3.16"/>
    </reaction>
</comment>
<feature type="compositionally biased region" description="Basic and acidic residues" evidence="11">
    <location>
        <begin position="135"/>
        <end position="155"/>
    </location>
</feature>
<evidence type="ECO:0000256" key="9">
    <source>
        <dbReference type="ARBA" id="ARBA00048336"/>
    </source>
</evidence>
<evidence type="ECO:0000313" key="14">
    <source>
        <dbReference type="Proteomes" id="UP000028834"/>
    </source>
</evidence>
<feature type="region of interest" description="Disordered" evidence="11">
    <location>
        <begin position="1"/>
        <end position="34"/>
    </location>
</feature>
<feature type="compositionally biased region" description="Basic and acidic residues" evidence="11">
    <location>
        <begin position="1959"/>
        <end position="1972"/>
    </location>
</feature>
<evidence type="ECO:0000256" key="7">
    <source>
        <dbReference type="ARBA" id="ARBA00023211"/>
    </source>
</evidence>
<comment type="cofactor">
    <cofactor evidence="1">
        <name>Mn(2+)</name>
        <dbReference type="ChEBI" id="CHEBI:29035"/>
    </cofactor>
</comment>
<feature type="compositionally biased region" description="Basic and acidic residues" evidence="11">
    <location>
        <begin position="868"/>
        <end position="893"/>
    </location>
</feature>
<keyword evidence="4 10" id="KW-0378">Hydrolase</keyword>
<feature type="region of interest" description="Disordered" evidence="11">
    <location>
        <begin position="1852"/>
        <end position="2049"/>
    </location>
</feature>
<evidence type="ECO:0000256" key="8">
    <source>
        <dbReference type="ARBA" id="ARBA00047761"/>
    </source>
</evidence>
<evidence type="ECO:0000313" key="13">
    <source>
        <dbReference type="EMBL" id="KFG61511.1"/>
    </source>
</evidence>
<evidence type="ECO:0000256" key="1">
    <source>
        <dbReference type="ARBA" id="ARBA00001936"/>
    </source>
</evidence>
<feature type="region of interest" description="Disordered" evidence="11">
    <location>
        <begin position="102"/>
        <end position="190"/>
    </location>
</feature>
<dbReference type="Proteomes" id="UP000028834">
    <property type="component" value="Unassembled WGS sequence"/>
</dbReference>
<evidence type="ECO:0000259" key="12">
    <source>
        <dbReference type="PROSITE" id="PS50222"/>
    </source>
</evidence>
<feature type="compositionally biased region" description="Basic and acidic residues" evidence="11">
    <location>
        <begin position="819"/>
        <end position="841"/>
    </location>
</feature>
<feature type="compositionally biased region" description="Basic and acidic residues" evidence="11">
    <location>
        <begin position="415"/>
        <end position="425"/>
    </location>
</feature>
<evidence type="ECO:0000256" key="11">
    <source>
        <dbReference type="SAM" id="MobiDB-lite"/>
    </source>
</evidence>
<comment type="catalytic activity">
    <reaction evidence="9 10">
        <text>O-phospho-L-threonyl-[protein] + H2O = L-threonyl-[protein] + phosphate</text>
        <dbReference type="Rhea" id="RHEA:47004"/>
        <dbReference type="Rhea" id="RHEA-COMP:11060"/>
        <dbReference type="Rhea" id="RHEA-COMP:11605"/>
        <dbReference type="ChEBI" id="CHEBI:15377"/>
        <dbReference type="ChEBI" id="CHEBI:30013"/>
        <dbReference type="ChEBI" id="CHEBI:43474"/>
        <dbReference type="ChEBI" id="CHEBI:61977"/>
        <dbReference type="EC" id="3.1.3.16"/>
    </reaction>
</comment>
<feature type="region of interest" description="Disordered" evidence="11">
    <location>
        <begin position="394"/>
        <end position="428"/>
    </location>
</feature>
<feature type="compositionally biased region" description="Basic residues" evidence="11">
    <location>
        <begin position="566"/>
        <end position="581"/>
    </location>
</feature>
<dbReference type="EMBL" id="AFYV02001585">
    <property type="protein sequence ID" value="KFG61511.1"/>
    <property type="molecule type" value="Genomic_DNA"/>
</dbReference>
<dbReference type="GO" id="GO:0005509">
    <property type="term" value="F:calcium ion binding"/>
    <property type="evidence" value="ECO:0007669"/>
    <property type="project" value="InterPro"/>
</dbReference>
<name>A0A086LXZ3_TOXGO</name>
<dbReference type="PANTHER" id="PTHR11668:SF300">
    <property type="entry name" value="SERINE_THREONINE-PROTEIN PHOSPHATASE"/>
    <property type="match status" value="1"/>
</dbReference>
<dbReference type="PANTHER" id="PTHR11668">
    <property type="entry name" value="SERINE/THREONINE PROTEIN PHOSPHATASE"/>
    <property type="match status" value="1"/>
</dbReference>
<dbReference type="GO" id="GO:0005737">
    <property type="term" value="C:cytoplasm"/>
    <property type="evidence" value="ECO:0007669"/>
    <property type="project" value="TreeGrafter"/>
</dbReference>
<feature type="compositionally biased region" description="Basic and acidic residues" evidence="11">
    <location>
        <begin position="1576"/>
        <end position="1585"/>
    </location>
</feature>
<accession>A0A086LXZ3</accession>
<evidence type="ECO:0000256" key="2">
    <source>
        <dbReference type="ARBA" id="ARBA00008294"/>
    </source>
</evidence>
<comment type="caution">
    <text evidence="13">The sequence shown here is derived from an EMBL/GenBank/DDBJ whole genome shotgun (WGS) entry which is preliminary data.</text>
</comment>
<dbReference type="PRINTS" id="PR00114">
    <property type="entry name" value="STPHPHTASE"/>
</dbReference>
<dbReference type="Gene3D" id="1.10.238.10">
    <property type="entry name" value="EF-hand"/>
    <property type="match status" value="1"/>
</dbReference>